<organism evidence="2 3">
    <name type="scientific">Medicago truncatula</name>
    <name type="common">Barrel medic</name>
    <name type="synonym">Medicago tribuloides</name>
    <dbReference type="NCBI Taxonomy" id="3880"/>
    <lineage>
        <taxon>Eukaryota</taxon>
        <taxon>Viridiplantae</taxon>
        <taxon>Streptophyta</taxon>
        <taxon>Embryophyta</taxon>
        <taxon>Tracheophyta</taxon>
        <taxon>Spermatophyta</taxon>
        <taxon>Magnoliopsida</taxon>
        <taxon>eudicotyledons</taxon>
        <taxon>Gunneridae</taxon>
        <taxon>Pentapetalae</taxon>
        <taxon>rosids</taxon>
        <taxon>fabids</taxon>
        <taxon>Fabales</taxon>
        <taxon>Fabaceae</taxon>
        <taxon>Papilionoideae</taxon>
        <taxon>50 kb inversion clade</taxon>
        <taxon>NPAAA clade</taxon>
        <taxon>Hologalegina</taxon>
        <taxon>IRL clade</taxon>
        <taxon>Trifolieae</taxon>
        <taxon>Medicago</taxon>
    </lineage>
</organism>
<name>A0A396JTI4_MEDTR</name>
<dbReference type="EMBL" id="PSQE01000003">
    <property type="protein sequence ID" value="RHN68730.1"/>
    <property type="molecule type" value="Genomic_DNA"/>
</dbReference>
<comment type="caution">
    <text evidence="2">The sequence shown here is derived from an EMBL/GenBank/DDBJ whole genome shotgun (WGS) entry which is preliminary data.</text>
</comment>
<reference evidence="3" key="1">
    <citation type="journal article" date="2018" name="Nat. Plants">
        <title>Whole-genome landscape of Medicago truncatula symbiotic genes.</title>
        <authorList>
            <person name="Pecrix Y."/>
            <person name="Staton S.E."/>
            <person name="Sallet E."/>
            <person name="Lelandais-Briere C."/>
            <person name="Moreau S."/>
            <person name="Carrere S."/>
            <person name="Blein T."/>
            <person name="Jardinaud M.F."/>
            <person name="Latrasse D."/>
            <person name="Zouine M."/>
            <person name="Zahm M."/>
            <person name="Kreplak J."/>
            <person name="Mayjonade B."/>
            <person name="Satge C."/>
            <person name="Perez M."/>
            <person name="Cauet S."/>
            <person name="Marande W."/>
            <person name="Chantry-Darmon C."/>
            <person name="Lopez-Roques C."/>
            <person name="Bouchez O."/>
            <person name="Berard A."/>
            <person name="Debelle F."/>
            <person name="Munos S."/>
            <person name="Bendahmane A."/>
            <person name="Berges H."/>
            <person name="Niebel A."/>
            <person name="Buitink J."/>
            <person name="Frugier F."/>
            <person name="Benhamed M."/>
            <person name="Crespi M."/>
            <person name="Gouzy J."/>
            <person name="Gamas P."/>
        </authorList>
    </citation>
    <scope>NUCLEOTIDE SEQUENCE [LARGE SCALE GENOMIC DNA]</scope>
    <source>
        <strain evidence="3">cv. Jemalong A17</strain>
    </source>
</reference>
<evidence type="ECO:0000313" key="2">
    <source>
        <dbReference type="EMBL" id="RHN80081.1"/>
    </source>
</evidence>
<gene>
    <name evidence="2" type="ORF">MtrunA17_Chr1g0184371</name>
    <name evidence="1" type="ORF">MtrunA17_Chr3g0117051</name>
</gene>
<protein>
    <submittedName>
        <fullName evidence="2">Uncharacterized protein</fullName>
    </submittedName>
</protein>
<sequence length="51" mass="6087">METKHKSAQNVKPLMKAFESKEIAKWKARYEDEKKKTMLISLIVFGWFVKN</sequence>
<dbReference type="EMBL" id="PSQE01000001">
    <property type="protein sequence ID" value="RHN80081.1"/>
    <property type="molecule type" value="Genomic_DNA"/>
</dbReference>
<dbReference type="AlphaFoldDB" id="A0A396JTI4"/>
<evidence type="ECO:0000313" key="3">
    <source>
        <dbReference type="Proteomes" id="UP000265566"/>
    </source>
</evidence>
<dbReference type="Proteomes" id="UP000265566">
    <property type="component" value="Chromosome 3"/>
</dbReference>
<proteinExistence type="predicted"/>
<accession>A0A396JTI4</accession>
<dbReference type="Gramene" id="rna3960">
    <property type="protein sequence ID" value="RHN80081.1"/>
    <property type="gene ID" value="gene3960"/>
</dbReference>
<reference evidence="2" key="2">
    <citation type="journal article" date="2018" name="Nat. Plants">
        <title>Whole-genome landscape of Medicago truncatula symbiotic genes.</title>
        <authorList>
            <person name="Pecrix Y."/>
            <person name="Gamas P."/>
            <person name="Carrere S."/>
        </authorList>
    </citation>
    <scope>NUCLEOTIDE SEQUENCE</scope>
    <source>
        <tissue evidence="2">Leaves</tissue>
    </source>
</reference>
<evidence type="ECO:0000313" key="1">
    <source>
        <dbReference type="EMBL" id="RHN68730.1"/>
    </source>
</evidence>
<dbReference type="Gramene" id="rna17118">
    <property type="protein sequence ID" value="RHN68730.1"/>
    <property type="gene ID" value="gene17118"/>
</dbReference>
<dbReference type="Proteomes" id="UP000265566">
    <property type="component" value="Chromosome 1"/>
</dbReference>